<sequence length="258" mass="29066">MDGAVFNPFSEEVEEAEEMVKEIEQERGRGGTEIHHLQNLRLEMVGCEDSQETDNEASHMSACLGGKKQVVPVELIPKTHVGQRAQRQQHKTQKTHEKATAEKKKSSSKTWIVLRSCASTASDQPHYRSSSAYCRNYSTRTAQRSEGIVNSSTKGPLDLHAPNRLLHSLMHRPKKMFMRQYDVDESELWSSGGNGNDDKYGDHNEDGKGIDKGDDVNESKVDDGDPDSEIERLEEEIKLCKEKKKARKTSIRDEIAAI</sequence>
<keyword evidence="3" id="KW-1185">Reference proteome</keyword>
<evidence type="ECO:0000313" key="2">
    <source>
        <dbReference type="EMBL" id="KAJ3710343.1"/>
    </source>
</evidence>
<protein>
    <submittedName>
        <fullName evidence="2">Uncharacterized protein</fullName>
    </submittedName>
</protein>
<feature type="compositionally biased region" description="Basic and acidic residues" evidence="1">
    <location>
        <begin position="94"/>
        <end position="105"/>
    </location>
</feature>
<gene>
    <name evidence="2" type="ORF">DFJ43DRAFT_1044618</name>
</gene>
<evidence type="ECO:0000256" key="1">
    <source>
        <dbReference type="SAM" id="MobiDB-lite"/>
    </source>
</evidence>
<name>A0AA38MQC1_9AGAR</name>
<reference evidence="2" key="2">
    <citation type="journal article" date="2023" name="Proc. Natl. Acad. Sci. U.S.A.">
        <title>A global phylogenomic analysis of the shiitake genus Lentinula.</title>
        <authorList>
            <person name="Sierra-Patev S."/>
            <person name="Min B."/>
            <person name="Naranjo-Ortiz M."/>
            <person name="Looney B."/>
            <person name="Konkel Z."/>
            <person name="Slot J.C."/>
            <person name="Sakamoto Y."/>
            <person name="Steenwyk J.L."/>
            <person name="Rokas A."/>
            <person name="Carro J."/>
            <person name="Camarero S."/>
            <person name="Ferreira P."/>
            <person name="Molpeceres G."/>
            <person name="Ruiz-Duenas F.J."/>
            <person name="Serrano A."/>
            <person name="Henrissat B."/>
            <person name="Drula E."/>
            <person name="Hughes K.W."/>
            <person name="Mata J.L."/>
            <person name="Ishikawa N.K."/>
            <person name="Vargas-Isla R."/>
            <person name="Ushijima S."/>
            <person name="Smith C.A."/>
            <person name="Donoghue J."/>
            <person name="Ahrendt S."/>
            <person name="Andreopoulos W."/>
            <person name="He G."/>
            <person name="LaButti K."/>
            <person name="Lipzen A."/>
            <person name="Ng V."/>
            <person name="Riley R."/>
            <person name="Sandor L."/>
            <person name="Barry K."/>
            <person name="Martinez A.T."/>
            <person name="Xiao Y."/>
            <person name="Gibbons J.G."/>
            <person name="Terashima K."/>
            <person name="Grigoriev I.V."/>
            <person name="Hibbett D."/>
        </authorList>
    </citation>
    <scope>NUCLEOTIDE SEQUENCE</scope>
    <source>
        <strain evidence="2">ET3784</strain>
    </source>
</reference>
<dbReference type="AlphaFoldDB" id="A0AA38MQC1"/>
<evidence type="ECO:0000313" key="3">
    <source>
        <dbReference type="Proteomes" id="UP001176059"/>
    </source>
</evidence>
<comment type="caution">
    <text evidence="2">The sequence shown here is derived from an EMBL/GenBank/DDBJ whole genome shotgun (WGS) entry which is preliminary data.</text>
</comment>
<proteinExistence type="predicted"/>
<reference evidence="2" key="1">
    <citation type="submission" date="2022-08" db="EMBL/GenBank/DDBJ databases">
        <authorList>
            <consortium name="DOE Joint Genome Institute"/>
            <person name="Min B."/>
            <person name="Sierra-Patev S."/>
            <person name="Naranjo-Ortiz M."/>
            <person name="Looney B."/>
            <person name="Konkel Z."/>
            <person name="Slot J.C."/>
            <person name="Sakamoto Y."/>
            <person name="Steenwyk J.L."/>
            <person name="Rokas A."/>
            <person name="Carro J."/>
            <person name="Camarero S."/>
            <person name="Ferreira P."/>
            <person name="Molpeceres G."/>
            <person name="Ruiz-duenas F.J."/>
            <person name="Serrano A."/>
            <person name="Henrissat B."/>
            <person name="Drula E."/>
            <person name="Hughes K.W."/>
            <person name="Mata J.L."/>
            <person name="Ishikawa N.K."/>
            <person name="Vargas-Isla R."/>
            <person name="Ushijima S."/>
            <person name="Smith C.A."/>
            <person name="Ahrendt S."/>
            <person name="Andreopoulos W."/>
            <person name="He G."/>
            <person name="LaButti K."/>
            <person name="Lipzen A."/>
            <person name="Ng V."/>
            <person name="Riley R."/>
            <person name="Sandor L."/>
            <person name="Barry K."/>
            <person name="Martinez A.T."/>
            <person name="Xiao Y."/>
            <person name="Gibbons J.G."/>
            <person name="Terashima K."/>
            <person name="Hibbett D.S."/>
            <person name="Grigoriev I.V."/>
        </authorList>
    </citation>
    <scope>NUCLEOTIDE SEQUENCE</scope>
    <source>
        <strain evidence="2">ET3784</strain>
    </source>
</reference>
<dbReference type="EMBL" id="JANVFO010000141">
    <property type="protein sequence ID" value="KAJ3710343.1"/>
    <property type="molecule type" value="Genomic_DNA"/>
</dbReference>
<feature type="region of interest" description="Disordered" evidence="1">
    <location>
        <begin position="187"/>
        <end position="233"/>
    </location>
</feature>
<feature type="compositionally biased region" description="Basic and acidic residues" evidence="1">
    <location>
        <begin position="196"/>
        <end position="233"/>
    </location>
</feature>
<organism evidence="2 3">
    <name type="scientific">Lentinula guzmanii</name>
    <dbReference type="NCBI Taxonomy" id="2804957"/>
    <lineage>
        <taxon>Eukaryota</taxon>
        <taxon>Fungi</taxon>
        <taxon>Dikarya</taxon>
        <taxon>Basidiomycota</taxon>
        <taxon>Agaricomycotina</taxon>
        <taxon>Agaricomycetes</taxon>
        <taxon>Agaricomycetidae</taxon>
        <taxon>Agaricales</taxon>
        <taxon>Marasmiineae</taxon>
        <taxon>Omphalotaceae</taxon>
        <taxon>Lentinula</taxon>
    </lineage>
</organism>
<feature type="region of interest" description="Disordered" evidence="1">
    <location>
        <begin position="80"/>
        <end position="106"/>
    </location>
</feature>
<dbReference type="Proteomes" id="UP001176059">
    <property type="component" value="Unassembled WGS sequence"/>
</dbReference>
<accession>A0AA38MQC1</accession>